<protein>
    <submittedName>
        <fullName evidence="3">Penicillin-binding protein 2</fullName>
    </submittedName>
</protein>
<dbReference type="GO" id="GO:0005886">
    <property type="term" value="C:plasma membrane"/>
    <property type="evidence" value="ECO:0007669"/>
    <property type="project" value="TreeGrafter"/>
</dbReference>
<dbReference type="InterPro" id="IPR050515">
    <property type="entry name" value="Beta-lactam/transpept"/>
</dbReference>
<dbReference type="InterPro" id="IPR001460">
    <property type="entry name" value="PCN-bd_Tpept"/>
</dbReference>
<dbReference type="AlphaFoldDB" id="A0A3L7A5V3"/>
<gene>
    <name evidence="3" type="ORF">D9V32_09920</name>
</gene>
<sequence length="485" mass="51724">MHKELRRVGAVVVLMFAALFVSTTVIQGVQSEALGKDPRNTRTRYDSYQVERGPIVLADGTIVAQSVPSNDEFRYQREYPQGPLYAGVTGYFNPIQGATGIEQSMNDYLTGTSSSQFLTDLARIVNGQPARGARVELSIDSKVQKAASDALGTRRGAVVAIEPKTGKILAMVNNPTFDPNGMASHDSDAVAALYKDLLANPLDPLINRAINGNLNPPGSSFKVIVAAAALASGEYTPESEFPNPVFIELPGTNTKVYNFTRAACGPGETVTLAEAIRQSCNVPMAELGMRLGADKIREQAEKFGFNTPLDIPLRVEPSVYPKGGDIPSTALSAFGQWNVRASPMQMAMVSAGIANRGELMKPNLVNRVIGPNLDVVKTFDPEKLRQVVTPDQATELTKIMIAAVATGQSNNARIEGVNVAGKTGTAQNGEDDPYTLWFTGFAPAENPEVAVAVVVENDGDLGHHSSGNIVSSPIAKKVIEAVLNK</sequence>
<dbReference type="PANTHER" id="PTHR30627">
    <property type="entry name" value="PEPTIDOGLYCAN D,D-TRANSPEPTIDASE"/>
    <property type="match status" value="1"/>
</dbReference>
<proteinExistence type="predicted"/>
<dbReference type="SUPFAM" id="SSF56601">
    <property type="entry name" value="beta-lactamase/transpeptidase-like"/>
    <property type="match status" value="1"/>
</dbReference>
<dbReference type="InterPro" id="IPR054120">
    <property type="entry name" value="PBPA_dimer"/>
</dbReference>
<dbReference type="PANTHER" id="PTHR30627:SF24">
    <property type="entry name" value="PENICILLIN-BINDING PROTEIN 4B"/>
    <property type="match status" value="1"/>
</dbReference>
<reference evidence="3 4" key="1">
    <citation type="submission" date="2018-10" db="EMBL/GenBank/DDBJ databases">
        <authorList>
            <person name="Li J."/>
        </authorList>
    </citation>
    <scope>NUCLEOTIDE SEQUENCE [LARGE SCALE GENOMIC DNA]</scope>
    <source>
        <strain evidence="3 4">IF 016277</strain>
    </source>
</reference>
<dbReference type="OrthoDB" id="9766847at2"/>
<dbReference type="Pfam" id="PF00905">
    <property type="entry name" value="Transpeptidase"/>
    <property type="match status" value="1"/>
</dbReference>
<evidence type="ECO:0000259" key="2">
    <source>
        <dbReference type="Pfam" id="PF21922"/>
    </source>
</evidence>
<dbReference type="GO" id="GO:0008658">
    <property type="term" value="F:penicillin binding"/>
    <property type="evidence" value="ECO:0007669"/>
    <property type="project" value="InterPro"/>
</dbReference>
<evidence type="ECO:0000313" key="3">
    <source>
        <dbReference type="EMBL" id="RLP75210.1"/>
    </source>
</evidence>
<keyword evidence="4" id="KW-1185">Reference proteome</keyword>
<organism evidence="3 4">
    <name type="scientific">Mycetocola tolaasinivorans</name>
    <dbReference type="NCBI Taxonomy" id="76635"/>
    <lineage>
        <taxon>Bacteria</taxon>
        <taxon>Bacillati</taxon>
        <taxon>Actinomycetota</taxon>
        <taxon>Actinomycetes</taxon>
        <taxon>Micrococcales</taxon>
        <taxon>Microbacteriaceae</taxon>
        <taxon>Mycetocola</taxon>
    </lineage>
</organism>
<feature type="domain" description="Penicillin-binding protein transpeptidase" evidence="1">
    <location>
        <begin position="156"/>
        <end position="480"/>
    </location>
</feature>
<name>A0A3L7A5V3_9MICO</name>
<dbReference type="EMBL" id="RCUX01000007">
    <property type="protein sequence ID" value="RLP75210.1"/>
    <property type="molecule type" value="Genomic_DNA"/>
</dbReference>
<feature type="domain" description="Penicillin binding protein A dimerisation" evidence="2">
    <location>
        <begin position="52"/>
        <end position="135"/>
    </location>
</feature>
<dbReference type="GO" id="GO:0071555">
    <property type="term" value="P:cell wall organization"/>
    <property type="evidence" value="ECO:0007669"/>
    <property type="project" value="TreeGrafter"/>
</dbReference>
<accession>A0A3L7A5V3</accession>
<dbReference type="GO" id="GO:0071972">
    <property type="term" value="F:peptidoglycan L,D-transpeptidase activity"/>
    <property type="evidence" value="ECO:0007669"/>
    <property type="project" value="TreeGrafter"/>
</dbReference>
<comment type="caution">
    <text evidence="3">The sequence shown here is derived from an EMBL/GenBank/DDBJ whole genome shotgun (WGS) entry which is preliminary data.</text>
</comment>
<dbReference type="Gene3D" id="3.40.710.10">
    <property type="entry name" value="DD-peptidase/beta-lactamase superfamily"/>
    <property type="match status" value="1"/>
</dbReference>
<dbReference type="InterPro" id="IPR012338">
    <property type="entry name" value="Beta-lactam/transpept-like"/>
</dbReference>
<evidence type="ECO:0000259" key="1">
    <source>
        <dbReference type="Pfam" id="PF00905"/>
    </source>
</evidence>
<dbReference type="Gene3D" id="3.90.1310.10">
    <property type="entry name" value="Penicillin-binding protein 2a (Domain 2)"/>
    <property type="match status" value="1"/>
</dbReference>
<dbReference type="RefSeq" id="WP_121648760.1">
    <property type="nucleotide sequence ID" value="NZ_RCUX01000007.1"/>
</dbReference>
<dbReference type="Proteomes" id="UP000272503">
    <property type="component" value="Unassembled WGS sequence"/>
</dbReference>
<dbReference type="Pfam" id="PF21922">
    <property type="entry name" value="PBP_dimer_2"/>
    <property type="match status" value="1"/>
</dbReference>
<evidence type="ECO:0000313" key="4">
    <source>
        <dbReference type="Proteomes" id="UP000272503"/>
    </source>
</evidence>